<evidence type="ECO:0000313" key="8">
    <source>
        <dbReference type="Proteomes" id="UP000222824"/>
    </source>
</evidence>
<keyword evidence="8" id="KW-1185">Reference proteome</keyword>
<protein>
    <submittedName>
        <fullName evidence="7">Integrase</fullName>
    </submittedName>
</protein>
<accession>A0A2G1WLJ7</accession>
<dbReference type="InterPro" id="IPR044068">
    <property type="entry name" value="CB"/>
</dbReference>
<dbReference type="Gene3D" id="1.10.150.130">
    <property type="match status" value="1"/>
</dbReference>
<keyword evidence="1" id="KW-0229">DNA integration</keyword>
<dbReference type="InterPro" id="IPR050090">
    <property type="entry name" value="Tyrosine_recombinase_XerCD"/>
</dbReference>
<dbReference type="PANTHER" id="PTHR30349:SF41">
    <property type="entry name" value="INTEGRASE_RECOMBINASE PROTEIN MJ0367-RELATED"/>
    <property type="match status" value="1"/>
</dbReference>
<dbReference type="Proteomes" id="UP000222824">
    <property type="component" value="Unassembled WGS sequence"/>
</dbReference>
<dbReference type="GO" id="GO:0006310">
    <property type="term" value="P:DNA recombination"/>
    <property type="evidence" value="ECO:0007669"/>
    <property type="project" value="UniProtKB-KW"/>
</dbReference>
<dbReference type="OrthoDB" id="198497at2157"/>
<dbReference type="PROSITE" id="PS51900">
    <property type="entry name" value="CB"/>
    <property type="match status" value="1"/>
</dbReference>
<dbReference type="SUPFAM" id="SSF56349">
    <property type="entry name" value="DNA breaking-rejoining enzymes"/>
    <property type="match status" value="1"/>
</dbReference>
<dbReference type="GO" id="GO:0015074">
    <property type="term" value="P:DNA integration"/>
    <property type="evidence" value="ECO:0007669"/>
    <property type="project" value="UniProtKB-KW"/>
</dbReference>
<dbReference type="CDD" id="cd00397">
    <property type="entry name" value="DNA_BRE_C"/>
    <property type="match status" value="1"/>
</dbReference>
<evidence type="ECO:0000313" key="7">
    <source>
        <dbReference type="EMBL" id="PHQ39884.1"/>
    </source>
</evidence>
<dbReference type="PANTHER" id="PTHR30349">
    <property type="entry name" value="PHAGE INTEGRASE-RELATED"/>
    <property type="match status" value="1"/>
</dbReference>
<dbReference type="RefSeq" id="WP_099254437.1">
    <property type="nucleotide sequence ID" value="NZ_NHOA01000029.1"/>
</dbReference>
<dbReference type="PROSITE" id="PS51898">
    <property type="entry name" value="TYR_RECOMBINASE"/>
    <property type="match status" value="1"/>
</dbReference>
<keyword evidence="3" id="KW-0233">DNA recombination</keyword>
<keyword evidence="2 4" id="KW-0238">DNA-binding</keyword>
<proteinExistence type="predicted"/>
<dbReference type="InterPro" id="IPR010998">
    <property type="entry name" value="Integrase_recombinase_N"/>
</dbReference>
<evidence type="ECO:0000256" key="3">
    <source>
        <dbReference type="ARBA" id="ARBA00023172"/>
    </source>
</evidence>
<dbReference type="InterPro" id="IPR002104">
    <property type="entry name" value="Integrase_catalytic"/>
</dbReference>
<comment type="caution">
    <text evidence="7">The sequence shown here is derived from an EMBL/GenBank/DDBJ whole genome shotgun (WGS) entry which is preliminary data.</text>
</comment>
<feature type="domain" description="Core-binding (CB)" evidence="6">
    <location>
        <begin position="6"/>
        <end position="91"/>
    </location>
</feature>
<name>A0A2G1WLJ7_9EURY</name>
<evidence type="ECO:0000256" key="4">
    <source>
        <dbReference type="PROSITE-ProRule" id="PRU01248"/>
    </source>
</evidence>
<evidence type="ECO:0000259" key="6">
    <source>
        <dbReference type="PROSITE" id="PS51900"/>
    </source>
</evidence>
<organism evidence="7 8">
    <name type="scientific">Halorubrum persicum</name>
    <dbReference type="NCBI Taxonomy" id="1383844"/>
    <lineage>
        <taxon>Archaea</taxon>
        <taxon>Methanobacteriati</taxon>
        <taxon>Methanobacteriota</taxon>
        <taxon>Stenosarchaea group</taxon>
        <taxon>Halobacteria</taxon>
        <taxon>Halobacteriales</taxon>
        <taxon>Haloferacaceae</taxon>
        <taxon>Halorubrum</taxon>
    </lineage>
</organism>
<dbReference type="InterPro" id="IPR011010">
    <property type="entry name" value="DNA_brk_join_enz"/>
</dbReference>
<dbReference type="EMBL" id="NHOA01000029">
    <property type="protein sequence ID" value="PHQ39884.1"/>
    <property type="molecule type" value="Genomic_DNA"/>
</dbReference>
<feature type="domain" description="Tyr recombinase" evidence="5">
    <location>
        <begin position="115"/>
        <end position="330"/>
    </location>
</feature>
<sequence>MSLEPLDPETGVELYLADRETEVAKATLYSHSSRLGHFVRWCDEEELDNLNDLTGRLLHEYRLWRRRDGDLAPATEKTQMDTLRVFVKWAESIDAVERDLHTKVRSPVLRDGQNVRDVMLESNRAEEVLDYLAKYEYASRAHIALSLMWHTMMRIGAVHSLDVDDYDRKSKSLAVVHRPETGTTIKNGESGERLVALSNDVCQLLDDWIADKRPQTTDEFDRRPLLSTSKGRAHRTTLRGDCYRATRPCIVTGACPHERDVESCEATAYTAAFDCPSSVSPHALRRGGITHHLNHNVPVDVVSDRANVTPKVLDQHYDRRSQREKMEQRRRYLDNI</sequence>
<reference evidence="7 8" key="1">
    <citation type="journal article" date="2014" name="Front. Microbiol.">
        <title>Population and genomic analysis of the genus Halorubrum.</title>
        <authorList>
            <person name="Fullmer M.S."/>
            <person name="Soucy S.M."/>
            <person name="Swithers K.S."/>
            <person name="Makkay A.M."/>
            <person name="Wheeler R."/>
            <person name="Ventosa A."/>
            <person name="Gogarten J.P."/>
            <person name="Papke R.T."/>
        </authorList>
    </citation>
    <scope>NUCLEOTIDE SEQUENCE [LARGE SCALE GENOMIC DNA]</scope>
    <source>
        <strain evidence="7 8">C49</strain>
    </source>
</reference>
<dbReference type="GO" id="GO:0003677">
    <property type="term" value="F:DNA binding"/>
    <property type="evidence" value="ECO:0007669"/>
    <property type="project" value="UniProtKB-UniRule"/>
</dbReference>
<dbReference type="InterPro" id="IPR013762">
    <property type="entry name" value="Integrase-like_cat_sf"/>
</dbReference>
<dbReference type="AlphaFoldDB" id="A0A2G1WLJ7"/>
<dbReference type="Pfam" id="PF00589">
    <property type="entry name" value="Phage_integrase"/>
    <property type="match status" value="1"/>
</dbReference>
<evidence type="ECO:0000259" key="5">
    <source>
        <dbReference type="PROSITE" id="PS51898"/>
    </source>
</evidence>
<gene>
    <name evidence="7" type="ORF">DJ69_03855</name>
</gene>
<evidence type="ECO:0000256" key="2">
    <source>
        <dbReference type="ARBA" id="ARBA00023125"/>
    </source>
</evidence>
<dbReference type="Gene3D" id="1.10.443.10">
    <property type="entry name" value="Intergrase catalytic core"/>
    <property type="match status" value="1"/>
</dbReference>
<evidence type="ECO:0000256" key="1">
    <source>
        <dbReference type="ARBA" id="ARBA00022908"/>
    </source>
</evidence>